<accession>A0A6H5H8L4</accession>
<sequence length="169" mass="18622">MTSLVDKAARGPSTLQSSAMAWAALLSTSTTLHPIKAANSFAYCPRSMAEVFSYHCSVAYITVKEVPEASVIQGRNRPYVPLWTVMSHRLRDVVRDCQMPRLGGSIVPVLDSSSAFNRMVLLTRMNPSHRLACHGWLAIDSQHDSDTEGSSSRSCALMILLQWITVNQV</sequence>
<gene>
    <name evidence="1" type="ORF">NTEN_LOCUS17479</name>
</gene>
<dbReference type="Proteomes" id="UP000479000">
    <property type="component" value="Unassembled WGS sequence"/>
</dbReference>
<dbReference type="EMBL" id="CADCXU010025639">
    <property type="protein sequence ID" value="CAB0012785.1"/>
    <property type="molecule type" value="Genomic_DNA"/>
</dbReference>
<dbReference type="AlphaFoldDB" id="A0A6H5H8L4"/>
<protein>
    <submittedName>
        <fullName evidence="1">Uncharacterized protein</fullName>
    </submittedName>
</protein>
<organism evidence="1 2">
    <name type="scientific">Nesidiocoris tenuis</name>
    <dbReference type="NCBI Taxonomy" id="355587"/>
    <lineage>
        <taxon>Eukaryota</taxon>
        <taxon>Metazoa</taxon>
        <taxon>Ecdysozoa</taxon>
        <taxon>Arthropoda</taxon>
        <taxon>Hexapoda</taxon>
        <taxon>Insecta</taxon>
        <taxon>Pterygota</taxon>
        <taxon>Neoptera</taxon>
        <taxon>Paraneoptera</taxon>
        <taxon>Hemiptera</taxon>
        <taxon>Heteroptera</taxon>
        <taxon>Panheteroptera</taxon>
        <taxon>Cimicomorpha</taxon>
        <taxon>Miridae</taxon>
        <taxon>Dicyphina</taxon>
        <taxon>Nesidiocoris</taxon>
    </lineage>
</organism>
<evidence type="ECO:0000313" key="2">
    <source>
        <dbReference type="Proteomes" id="UP000479000"/>
    </source>
</evidence>
<evidence type="ECO:0000313" key="1">
    <source>
        <dbReference type="EMBL" id="CAB0012785.1"/>
    </source>
</evidence>
<keyword evidence="2" id="KW-1185">Reference proteome</keyword>
<proteinExistence type="predicted"/>
<name>A0A6H5H8L4_9HEMI</name>
<reference evidence="1 2" key="1">
    <citation type="submission" date="2020-02" db="EMBL/GenBank/DDBJ databases">
        <authorList>
            <person name="Ferguson B K."/>
        </authorList>
    </citation>
    <scope>NUCLEOTIDE SEQUENCE [LARGE SCALE GENOMIC DNA]</scope>
</reference>